<proteinExistence type="inferred from homology"/>
<evidence type="ECO:0000256" key="3">
    <source>
        <dbReference type="ARBA" id="ARBA00022692"/>
    </source>
</evidence>
<dbReference type="EMBL" id="BARS01055150">
    <property type="protein sequence ID" value="GAG43165.1"/>
    <property type="molecule type" value="Genomic_DNA"/>
</dbReference>
<feature type="domain" description="GtrA/DPMS transmembrane" evidence="7">
    <location>
        <begin position="26"/>
        <end position="142"/>
    </location>
</feature>
<comment type="caution">
    <text evidence="8">The sequence shown here is derived from an EMBL/GenBank/DDBJ whole genome shotgun (WGS) entry which is preliminary data.</text>
</comment>
<comment type="similarity">
    <text evidence="2">Belongs to the GtrA family.</text>
</comment>
<gene>
    <name evidence="8" type="ORF">S01H1_81489</name>
</gene>
<accession>X0XJ14</accession>
<feature type="transmembrane region" description="Helical" evidence="6">
    <location>
        <begin position="92"/>
        <end position="110"/>
    </location>
</feature>
<evidence type="ECO:0000259" key="7">
    <source>
        <dbReference type="Pfam" id="PF04138"/>
    </source>
</evidence>
<organism evidence="8">
    <name type="scientific">marine sediment metagenome</name>
    <dbReference type="NCBI Taxonomy" id="412755"/>
    <lineage>
        <taxon>unclassified sequences</taxon>
        <taxon>metagenomes</taxon>
        <taxon>ecological metagenomes</taxon>
    </lineage>
</organism>
<dbReference type="PANTHER" id="PTHR38459:SF1">
    <property type="entry name" value="PROPHAGE BACTOPRENOL-LINKED GLUCOSE TRANSLOCASE HOMOLOG"/>
    <property type="match status" value="1"/>
</dbReference>
<evidence type="ECO:0000256" key="5">
    <source>
        <dbReference type="ARBA" id="ARBA00023136"/>
    </source>
</evidence>
<sequence>SRDEVSPAARVGLFGELISLVIRFQKFILVGTVGFAVNMLGLFVLTDWARLFYVASSFLAIELSLFVTFALNERWTWADRRTGSIVTRFWKYQAINGIGIGINVAVLFVLTEYGGFHYIFSNVWGAAVAAIWNFGANHRLTWTARLRP</sequence>
<keyword evidence="5 6" id="KW-0472">Membrane</keyword>
<feature type="transmembrane region" description="Helical" evidence="6">
    <location>
        <begin position="116"/>
        <end position="135"/>
    </location>
</feature>
<evidence type="ECO:0000256" key="1">
    <source>
        <dbReference type="ARBA" id="ARBA00004141"/>
    </source>
</evidence>
<evidence type="ECO:0000256" key="2">
    <source>
        <dbReference type="ARBA" id="ARBA00009399"/>
    </source>
</evidence>
<feature type="transmembrane region" description="Helical" evidence="6">
    <location>
        <begin position="51"/>
        <end position="71"/>
    </location>
</feature>
<dbReference type="GO" id="GO:0005886">
    <property type="term" value="C:plasma membrane"/>
    <property type="evidence" value="ECO:0007669"/>
    <property type="project" value="TreeGrafter"/>
</dbReference>
<dbReference type="GO" id="GO:0000271">
    <property type="term" value="P:polysaccharide biosynthetic process"/>
    <property type="evidence" value="ECO:0007669"/>
    <property type="project" value="InterPro"/>
</dbReference>
<reference evidence="8" key="1">
    <citation type="journal article" date="2014" name="Front. Microbiol.">
        <title>High frequency of phylogenetically diverse reductive dehalogenase-homologous genes in deep subseafloor sedimentary metagenomes.</title>
        <authorList>
            <person name="Kawai M."/>
            <person name="Futagami T."/>
            <person name="Toyoda A."/>
            <person name="Takaki Y."/>
            <person name="Nishi S."/>
            <person name="Hori S."/>
            <person name="Arai W."/>
            <person name="Tsubouchi T."/>
            <person name="Morono Y."/>
            <person name="Uchiyama I."/>
            <person name="Ito T."/>
            <person name="Fujiyama A."/>
            <person name="Inagaki F."/>
            <person name="Takami H."/>
        </authorList>
    </citation>
    <scope>NUCLEOTIDE SEQUENCE</scope>
    <source>
        <strain evidence="8">Expedition CK06-06</strain>
    </source>
</reference>
<feature type="non-terminal residue" evidence="8">
    <location>
        <position position="1"/>
    </location>
</feature>
<keyword evidence="3 6" id="KW-0812">Transmembrane</keyword>
<feature type="transmembrane region" description="Helical" evidence="6">
    <location>
        <begin position="27"/>
        <end position="45"/>
    </location>
</feature>
<dbReference type="Pfam" id="PF04138">
    <property type="entry name" value="GtrA_DPMS_TM"/>
    <property type="match status" value="1"/>
</dbReference>
<keyword evidence="4 6" id="KW-1133">Transmembrane helix</keyword>
<comment type="subcellular location">
    <subcellularLocation>
        <location evidence="1">Membrane</location>
        <topology evidence="1">Multi-pass membrane protein</topology>
    </subcellularLocation>
</comment>
<evidence type="ECO:0000256" key="6">
    <source>
        <dbReference type="SAM" id="Phobius"/>
    </source>
</evidence>
<dbReference type="InterPro" id="IPR051401">
    <property type="entry name" value="GtrA_CellWall_Glycosyl"/>
</dbReference>
<dbReference type="PANTHER" id="PTHR38459">
    <property type="entry name" value="PROPHAGE BACTOPRENOL-LINKED GLUCOSE TRANSLOCASE HOMOLOG"/>
    <property type="match status" value="1"/>
</dbReference>
<dbReference type="InterPro" id="IPR007267">
    <property type="entry name" value="GtrA_DPMS_TM"/>
</dbReference>
<name>X0XJ14_9ZZZZ</name>
<evidence type="ECO:0000313" key="8">
    <source>
        <dbReference type="EMBL" id="GAG43165.1"/>
    </source>
</evidence>
<evidence type="ECO:0000256" key="4">
    <source>
        <dbReference type="ARBA" id="ARBA00022989"/>
    </source>
</evidence>
<dbReference type="AlphaFoldDB" id="X0XJ14"/>
<protein>
    <recommendedName>
        <fullName evidence="7">GtrA/DPMS transmembrane domain-containing protein</fullName>
    </recommendedName>
</protein>